<accession>A0A3S5A3U4</accession>
<feature type="compositionally biased region" description="Polar residues" evidence="1">
    <location>
        <begin position="96"/>
        <end position="111"/>
    </location>
</feature>
<dbReference type="AlphaFoldDB" id="A0A3S5A3U4"/>
<name>A0A3S5A3U4_9PLAT</name>
<comment type="caution">
    <text evidence="2">The sequence shown here is derived from an EMBL/GenBank/DDBJ whole genome shotgun (WGS) entry which is preliminary data.</text>
</comment>
<reference evidence="2" key="1">
    <citation type="submission" date="2018-11" db="EMBL/GenBank/DDBJ databases">
        <authorList>
            <consortium name="Pathogen Informatics"/>
        </authorList>
    </citation>
    <scope>NUCLEOTIDE SEQUENCE</scope>
</reference>
<feature type="region of interest" description="Disordered" evidence="1">
    <location>
        <begin position="96"/>
        <end position="120"/>
    </location>
</feature>
<feature type="region of interest" description="Disordered" evidence="1">
    <location>
        <begin position="144"/>
        <end position="166"/>
    </location>
</feature>
<dbReference type="Proteomes" id="UP000784294">
    <property type="component" value="Unassembled WGS sequence"/>
</dbReference>
<dbReference type="EMBL" id="CAAALY010040119">
    <property type="protein sequence ID" value="VEL19107.1"/>
    <property type="molecule type" value="Genomic_DNA"/>
</dbReference>
<evidence type="ECO:0000313" key="3">
    <source>
        <dbReference type="Proteomes" id="UP000784294"/>
    </source>
</evidence>
<protein>
    <submittedName>
        <fullName evidence="2">Uncharacterized protein</fullName>
    </submittedName>
</protein>
<evidence type="ECO:0000313" key="2">
    <source>
        <dbReference type="EMBL" id="VEL19107.1"/>
    </source>
</evidence>
<sequence length="348" mass="35731">MPMMRESPTSPELGFRRLLQTSAGFADSPSREPPFLVPALPPELHQHMVSLLPSLTPATPASLATLHGWPLDRSARYPSGSQPVFNSSCVQTLGANDRPSASSLQVESSDNILDDDPHADADRLCSPSLLSVAAVAADGGVGPASAGTGGNSSSTGLALTRPVPPTPTGTVGVSLLTTPFEPMQLFTAGQWTTPNTATISSTGGVNNGSSSVSVVTVTSAPLALTSAVPNLAVPAPSGASTPISMASPSPPVGSAIGQQSQVGGMTEVVFGELDSVINIDDTLFQAFVNAFQLDFGNVEYEGYASELFDLEDLVPSVPESAGVPLKLQPFNLSFTILCFGLSLSLHST</sequence>
<proteinExistence type="predicted"/>
<evidence type="ECO:0000256" key="1">
    <source>
        <dbReference type="SAM" id="MobiDB-lite"/>
    </source>
</evidence>
<feature type="compositionally biased region" description="Low complexity" evidence="1">
    <location>
        <begin position="151"/>
        <end position="160"/>
    </location>
</feature>
<keyword evidence="3" id="KW-1185">Reference proteome</keyword>
<gene>
    <name evidence="2" type="ORF">PXEA_LOCUS12547</name>
</gene>
<organism evidence="2 3">
    <name type="scientific">Protopolystoma xenopodis</name>
    <dbReference type="NCBI Taxonomy" id="117903"/>
    <lineage>
        <taxon>Eukaryota</taxon>
        <taxon>Metazoa</taxon>
        <taxon>Spiralia</taxon>
        <taxon>Lophotrochozoa</taxon>
        <taxon>Platyhelminthes</taxon>
        <taxon>Monogenea</taxon>
        <taxon>Polyopisthocotylea</taxon>
        <taxon>Polystomatidea</taxon>
        <taxon>Polystomatidae</taxon>
        <taxon>Protopolystoma</taxon>
    </lineage>
</organism>